<reference evidence="2" key="1">
    <citation type="submission" date="2020-02" db="EMBL/GenBank/DDBJ databases">
        <authorList>
            <person name="Meier V. D."/>
        </authorList>
    </citation>
    <scope>NUCLEOTIDE SEQUENCE</scope>
    <source>
        <strain evidence="2">AVDCRST_MAG08</strain>
    </source>
</reference>
<keyword evidence="2" id="KW-0808">Transferase</keyword>
<evidence type="ECO:0000256" key="1">
    <source>
        <dbReference type="SAM" id="MobiDB-lite"/>
    </source>
</evidence>
<sequence>ERRGGAGGARGRRSDVPADGPAAGRPAAGFAARRASGGRRALHGRFLPLPLRRRRPPPRLVAAADSGRRATRGHPRRPRELGPRADARGRAGRLLRAGPAQPPGGESLLLRPAAARARPRHGPRAAPPRDGERLDGRHPRGDGQYLHGRPPARVAELSRRRLPPAPGRARDLASAGAAGAADPGAAEGEL</sequence>
<protein>
    <submittedName>
        <fullName evidence="2">Histone acetyltransferase HPA2 and related acetyltransferases</fullName>
    </submittedName>
</protein>
<feature type="non-terminal residue" evidence="2">
    <location>
        <position position="190"/>
    </location>
</feature>
<feature type="compositionally biased region" description="Low complexity" evidence="1">
    <location>
        <begin position="17"/>
        <end position="35"/>
    </location>
</feature>
<dbReference type="AlphaFoldDB" id="A0A6J4HNP8"/>
<feature type="non-terminal residue" evidence="2">
    <location>
        <position position="1"/>
    </location>
</feature>
<feature type="compositionally biased region" description="Basic and acidic residues" evidence="1">
    <location>
        <begin position="78"/>
        <end position="89"/>
    </location>
</feature>
<dbReference type="GO" id="GO:0016740">
    <property type="term" value="F:transferase activity"/>
    <property type="evidence" value="ECO:0007669"/>
    <property type="project" value="UniProtKB-KW"/>
</dbReference>
<feature type="region of interest" description="Disordered" evidence="1">
    <location>
        <begin position="1"/>
        <end position="190"/>
    </location>
</feature>
<accession>A0A6J4HNP8</accession>
<evidence type="ECO:0000313" key="2">
    <source>
        <dbReference type="EMBL" id="CAA9229399.1"/>
    </source>
</evidence>
<proteinExistence type="predicted"/>
<feature type="compositionally biased region" description="Low complexity" evidence="1">
    <location>
        <begin position="172"/>
        <end position="190"/>
    </location>
</feature>
<dbReference type="EMBL" id="CADCTG010000109">
    <property type="protein sequence ID" value="CAA9229399.1"/>
    <property type="molecule type" value="Genomic_DNA"/>
</dbReference>
<feature type="compositionally biased region" description="Basic and acidic residues" evidence="1">
    <location>
        <begin position="127"/>
        <end position="141"/>
    </location>
</feature>
<name>A0A6J4HNP8_9PROT</name>
<organism evidence="2">
    <name type="scientific">uncultured Acetobacteraceae bacterium</name>
    <dbReference type="NCBI Taxonomy" id="169975"/>
    <lineage>
        <taxon>Bacteria</taxon>
        <taxon>Pseudomonadati</taxon>
        <taxon>Pseudomonadota</taxon>
        <taxon>Alphaproteobacteria</taxon>
        <taxon>Acetobacterales</taxon>
        <taxon>Acetobacteraceae</taxon>
        <taxon>environmental samples</taxon>
    </lineage>
</organism>
<gene>
    <name evidence="2" type="ORF">AVDCRST_MAG08-1014</name>
</gene>